<dbReference type="EC" id="2.3.1.-" evidence="2"/>
<evidence type="ECO:0000313" key="5">
    <source>
        <dbReference type="Proteomes" id="UP001242342"/>
    </source>
</evidence>
<accession>A0A2G1BV15</accession>
<dbReference type="Gene3D" id="3.40.630.30">
    <property type="match status" value="1"/>
</dbReference>
<sequence length="182" mass="21011">MIEFTTATNQTDLLQILELQRQNLPEKLSETDKKEQGFVTVRHDLEILQKMNDVHPHIIAKNDNKIIGYALSMSKNFRNDIPILISMFDEIDTTSKGAKPYLLMGQVCIDKNFRGKDIFRGLYAKMKKEFTGIYDCIITEIDEKNTRSINAHKAIGFKTLKTYTSNNQDWEIVYLNIQTVSS</sequence>
<reference evidence="3 4" key="1">
    <citation type="journal article" date="2016" name="Nat. Commun.">
        <title>Microbial interactions lead to rapid micro-scale successions on model marine particles.</title>
        <authorList>
            <person name="Datta M.S."/>
            <person name="Sliwerska E."/>
            <person name="Gore J."/>
            <person name="Polz M.F."/>
            <person name="Cordero O.X."/>
        </authorList>
    </citation>
    <scope>NUCLEOTIDE SEQUENCE [LARGE SCALE GENOMIC DNA]</scope>
    <source>
        <strain evidence="3 4">4G03</strain>
    </source>
</reference>
<evidence type="ECO:0000313" key="3">
    <source>
        <dbReference type="EMBL" id="PHN97891.1"/>
    </source>
</evidence>
<evidence type="ECO:0000313" key="4">
    <source>
        <dbReference type="Proteomes" id="UP000222163"/>
    </source>
</evidence>
<dbReference type="GO" id="GO:0016747">
    <property type="term" value="F:acyltransferase activity, transferring groups other than amino-acyl groups"/>
    <property type="evidence" value="ECO:0007669"/>
    <property type="project" value="InterPro"/>
</dbReference>
<reference evidence="3" key="2">
    <citation type="submission" date="2017-10" db="EMBL/GenBank/DDBJ databases">
        <authorList>
            <person name="Enke T.N."/>
            <person name="Cordero O.X."/>
        </authorList>
    </citation>
    <scope>NUCLEOTIDE SEQUENCE</scope>
    <source>
        <strain evidence="3">4G03</strain>
    </source>
</reference>
<keyword evidence="2" id="KW-0012">Acyltransferase</keyword>
<name>A0A2G1BV15_9FLAO</name>
<dbReference type="SUPFAM" id="SSF55729">
    <property type="entry name" value="Acyl-CoA N-acyltransferases (Nat)"/>
    <property type="match status" value="1"/>
</dbReference>
<dbReference type="InterPro" id="IPR016181">
    <property type="entry name" value="Acyl_CoA_acyltransferase"/>
</dbReference>
<gene>
    <name evidence="3" type="ORF">CSC81_05625</name>
    <name evidence="2" type="ORF">Q8W23_00390</name>
</gene>
<dbReference type="Proteomes" id="UP000222163">
    <property type="component" value="Unassembled WGS sequence"/>
</dbReference>
<reference evidence="2 5" key="3">
    <citation type="submission" date="2023-07" db="EMBL/GenBank/DDBJ databases">
        <title>Genome content predicts the carbon catabolic preferences of heterotrophic bacteria.</title>
        <authorList>
            <person name="Gralka M."/>
        </authorList>
    </citation>
    <scope>NUCLEOTIDE SEQUENCE [LARGE SCALE GENOMIC DNA]</scope>
    <source>
        <strain evidence="2 5">4G03</strain>
    </source>
</reference>
<dbReference type="Proteomes" id="UP001242342">
    <property type="component" value="Unassembled WGS sequence"/>
</dbReference>
<dbReference type="InterPro" id="IPR000182">
    <property type="entry name" value="GNAT_dom"/>
</dbReference>
<keyword evidence="5" id="KW-1185">Reference proteome</keyword>
<dbReference type="EMBL" id="PDUU01000004">
    <property type="protein sequence ID" value="PHN97891.1"/>
    <property type="molecule type" value="Genomic_DNA"/>
</dbReference>
<dbReference type="EMBL" id="JAUYVU010000001">
    <property type="protein sequence ID" value="MDP2539923.1"/>
    <property type="molecule type" value="Genomic_DNA"/>
</dbReference>
<evidence type="ECO:0000259" key="1">
    <source>
        <dbReference type="PROSITE" id="PS51186"/>
    </source>
</evidence>
<organism evidence="3 4">
    <name type="scientific">Tenacibaculum discolor</name>
    <dbReference type="NCBI Taxonomy" id="361581"/>
    <lineage>
        <taxon>Bacteria</taxon>
        <taxon>Pseudomonadati</taxon>
        <taxon>Bacteroidota</taxon>
        <taxon>Flavobacteriia</taxon>
        <taxon>Flavobacteriales</taxon>
        <taxon>Flavobacteriaceae</taxon>
        <taxon>Tenacibaculum</taxon>
    </lineage>
</organism>
<dbReference type="Pfam" id="PF00583">
    <property type="entry name" value="Acetyltransf_1"/>
    <property type="match status" value="1"/>
</dbReference>
<protein>
    <submittedName>
        <fullName evidence="3">GNAT family N-acetyltransferase</fullName>
        <ecNumber evidence="2">2.3.1.-</ecNumber>
    </submittedName>
</protein>
<keyword evidence="2" id="KW-0808">Transferase</keyword>
<dbReference type="AlphaFoldDB" id="A0A2G1BV15"/>
<comment type="caution">
    <text evidence="3">The sequence shown here is derived from an EMBL/GenBank/DDBJ whole genome shotgun (WGS) entry which is preliminary data.</text>
</comment>
<dbReference type="PROSITE" id="PS51186">
    <property type="entry name" value="GNAT"/>
    <property type="match status" value="1"/>
</dbReference>
<dbReference type="RefSeq" id="WP_099214799.1">
    <property type="nucleotide sequence ID" value="NZ_JAUYVU010000001.1"/>
</dbReference>
<feature type="domain" description="N-acetyltransferase" evidence="1">
    <location>
        <begin position="2"/>
        <end position="176"/>
    </location>
</feature>
<evidence type="ECO:0000313" key="2">
    <source>
        <dbReference type="EMBL" id="MDP2539923.1"/>
    </source>
</evidence>
<proteinExistence type="predicted"/>